<reference evidence="2" key="1">
    <citation type="journal article" date="2016" name="Nature">
        <title>Genome evolution in the allotetraploid frog Xenopus laevis.</title>
        <authorList>
            <person name="Session A.M."/>
            <person name="Uno Y."/>
            <person name="Kwon T."/>
            <person name="Chapman J.A."/>
            <person name="Toyoda A."/>
            <person name="Takahashi S."/>
            <person name="Fukui A."/>
            <person name="Hikosaka A."/>
            <person name="Suzuki A."/>
            <person name="Kondo M."/>
            <person name="van Heeringen S.J."/>
            <person name="Quigley I."/>
            <person name="Heinz S."/>
            <person name="Ogino H."/>
            <person name="Ochi H."/>
            <person name="Hellsten U."/>
            <person name="Lyons J.B."/>
            <person name="Simakov O."/>
            <person name="Putnam N."/>
            <person name="Stites J."/>
            <person name="Kuroki Y."/>
            <person name="Tanaka T."/>
            <person name="Michiue T."/>
            <person name="Watanabe M."/>
            <person name="Bogdanovic O."/>
            <person name="Lister R."/>
            <person name="Georgiou G."/>
            <person name="Paranjpe S.S."/>
            <person name="van Kruijsbergen I."/>
            <person name="Shu S."/>
            <person name="Carlson J."/>
            <person name="Kinoshita T."/>
            <person name="Ohta Y."/>
            <person name="Mawaribuchi S."/>
            <person name="Jenkins J."/>
            <person name="Grimwood J."/>
            <person name="Schmutz J."/>
            <person name="Mitros T."/>
            <person name="Mozaffari S.V."/>
            <person name="Suzuki Y."/>
            <person name="Haramoto Y."/>
            <person name="Yamamoto T.S."/>
            <person name="Takagi C."/>
            <person name="Heald R."/>
            <person name="Miller K."/>
            <person name="Haudenschild C."/>
            <person name="Kitzman J."/>
            <person name="Nakayama T."/>
            <person name="Izutsu Y."/>
            <person name="Robert J."/>
            <person name="Fortriede J."/>
            <person name="Burns K."/>
            <person name="Lotay V."/>
            <person name="Karimi K."/>
            <person name="Yasuoka Y."/>
            <person name="Dichmann D.S."/>
            <person name="Flajnik M.F."/>
            <person name="Houston D.W."/>
            <person name="Shendure J."/>
            <person name="DuPasquier L."/>
            <person name="Vize P.D."/>
            <person name="Zorn A.M."/>
            <person name="Ito M."/>
            <person name="Marcotte E.M."/>
            <person name="Wallingford J.B."/>
            <person name="Ito Y."/>
            <person name="Asashima M."/>
            <person name="Ueno N."/>
            <person name="Matsuda Y."/>
            <person name="Veenstra G.J."/>
            <person name="Fujiyama A."/>
            <person name="Harland R.M."/>
            <person name="Taira M."/>
            <person name="Rokhsar D.S."/>
        </authorList>
    </citation>
    <scope>NUCLEOTIDE SEQUENCE [LARGE SCALE GENOMIC DNA]</scope>
    <source>
        <strain evidence="2">J</strain>
    </source>
</reference>
<organism evidence="1 2">
    <name type="scientific">Xenopus laevis</name>
    <name type="common">African clawed frog</name>
    <dbReference type="NCBI Taxonomy" id="8355"/>
    <lineage>
        <taxon>Eukaryota</taxon>
        <taxon>Metazoa</taxon>
        <taxon>Chordata</taxon>
        <taxon>Craniata</taxon>
        <taxon>Vertebrata</taxon>
        <taxon>Euteleostomi</taxon>
        <taxon>Amphibia</taxon>
        <taxon>Batrachia</taxon>
        <taxon>Anura</taxon>
        <taxon>Pipoidea</taxon>
        <taxon>Pipidae</taxon>
        <taxon>Xenopodinae</taxon>
        <taxon>Xenopus</taxon>
        <taxon>Xenopus</taxon>
    </lineage>
</organism>
<evidence type="ECO:0000313" key="2">
    <source>
        <dbReference type="Proteomes" id="UP000694892"/>
    </source>
</evidence>
<dbReference type="Proteomes" id="UP000694892">
    <property type="component" value="Chromosome 9_10L"/>
</dbReference>
<dbReference type="AlphaFoldDB" id="A0A974H463"/>
<accession>A0A974H463</accession>
<gene>
    <name evidence="1" type="ORF">XELAEV_18045351mg</name>
</gene>
<sequence length="68" mass="7798">MLFSFPSVSERSVGTATHEETWSNQVKASNKGLPLVTPYLKAQPRLQFRVCLYRAHFQIYCLHSLEGK</sequence>
<protein>
    <submittedName>
        <fullName evidence="1">Uncharacterized protein</fullName>
    </submittedName>
</protein>
<evidence type="ECO:0000313" key="1">
    <source>
        <dbReference type="EMBL" id="OCT64249.1"/>
    </source>
</evidence>
<proteinExistence type="predicted"/>
<dbReference type="EMBL" id="CM004482">
    <property type="protein sequence ID" value="OCT64249.1"/>
    <property type="molecule type" value="Genomic_DNA"/>
</dbReference>
<name>A0A974H463_XENLA</name>